<keyword evidence="3" id="KW-1185">Reference proteome</keyword>
<keyword evidence="1" id="KW-0472">Membrane</keyword>
<evidence type="ECO:0000256" key="1">
    <source>
        <dbReference type="SAM" id="Phobius"/>
    </source>
</evidence>
<feature type="transmembrane region" description="Helical" evidence="1">
    <location>
        <begin position="601"/>
        <end position="623"/>
    </location>
</feature>
<proteinExistence type="predicted"/>
<feature type="transmembrane region" description="Helical" evidence="1">
    <location>
        <begin position="72"/>
        <end position="96"/>
    </location>
</feature>
<evidence type="ECO:0000313" key="2">
    <source>
        <dbReference type="EMBL" id="RPB16353.1"/>
    </source>
</evidence>
<dbReference type="Proteomes" id="UP000277580">
    <property type="component" value="Unassembled WGS sequence"/>
</dbReference>
<dbReference type="InParanoid" id="A0A3N4L0K7"/>
<organism evidence="2 3">
    <name type="scientific">Morchella conica CCBAS932</name>
    <dbReference type="NCBI Taxonomy" id="1392247"/>
    <lineage>
        <taxon>Eukaryota</taxon>
        <taxon>Fungi</taxon>
        <taxon>Dikarya</taxon>
        <taxon>Ascomycota</taxon>
        <taxon>Pezizomycotina</taxon>
        <taxon>Pezizomycetes</taxon>
        <taxon>Pezizales</taxon>
        <taxon>Morchellaceae</taxon>
        <taxon>Morchella</taxon>
    </lineage>
</organism>
<name>A0A3N4L0K7_9PEZI</name>
<dbReference type="EMBL" id="ML119109">
    <property type="protein sequence ID" value="RPB16353.1"/>
    <property type="molecule type" value="Genomic_DNA"/>
</dbReference>
<reference evidence="2 3" key="1">
    <citation type="journal article" date="2018" name="Nat. Ecol. Evol.">
        <title>Pezizomycetes genomes reveal the molecular basis of ectomycorrhizal truffle lifestyle.</title>
        <authorList>
            <person name="Murat C."/>
            <person name="Payen T."/>
            <person name="Noel B."/>
            <person name="Kuo A."/>
            <person name="Morin E."/>
            <person name="Chen J."/>
            <person name="Kohler A."/>
            <person name="Krizsan K."/>
            <person name="Balestrini R."/>
            <person name="Da Silva C."/>
            <person name="Montanini B."/>
            <person name="Hainaut M."/>
            <person name="Levati E."/>
            <person name="Barry K.W."/>
            <person name="Belfiori B."/>
            <person name="Cichocki N."/>
            <person name="Clum A."/>
            <person name="Dockter R.B."/>
            <person name="Fauchery L."/>
            <person name="Guy J."/>
            <person name="Iotti M."/>
            <person name="Le Tacon F."/>
            <person name="Lindquist E.A."/>
            <person name="Lipzen A."/>
            <person name="Malagnac F."/>
            <person name="Mello A."/>
            <person name="Molinier V."/>
            <person name="Miyauchi S."/>
            <person name="Poulain J."/>
            <person name="Riccioni C."/>
            <person name="Rubini A."/>
            <person name="Sitrit Y."/>
            <person name="Splivallo R."/>
            <person name="Traeger S."/>
            <person name="Wang M."/>
            <person name="Zifcakova L."/>
            <person name="Wipf D."/>
            <person name="Zambonelli A."/>
            <person name="Paolocci F."/>
            <person name="Nowrousian M."/>
            <person name="Ottonello S."/>
            <person name="Baldrian P."/>
            <person name="Spatafora J.W."/>
            <person name="Henrissat B."/>
            <person name="Nagy L.G."/>
            <person name="Aury J.M."/>
            <person name="Wincker P."/>
            <person name="Grigoriev I.V."/>
            <person name="Bonfante P."/>
            <person name="Martin F.M."/>
        </authorList>
    </citation>
    <scope>NUCLEOTIDE SEQUENCE [LARGE SCALE GENOMIC DNA]</scope>
    <source>
        <strain evidence="2 3">CCBAS932</strain>
    </source>
</reference>
<keyword evidence="1" id="KW-1133">Transmembrane helix</keyword>
<protein>
    <submittedName>
        <fullName evidence="2">Uncharacterized protein</fullName>
    </submittedName>
</protein>
<feature type="transmembrane region" description="Helical" evidence="1">
    <location>
        <begin position="175"/>
        <end position="193"/>
    </location>
</feature>
<evidence type="ECO:0000313" key="3">
    <source>
        <dbReference type="Proteomes" id="UP000277580"/>
    </source>
</evidence>
<accession>A0A3N4L0K7</accession>
<sequence length="704" mass="78368">MPGNSRLIDYTVQKKATMNSFNPSFGADLEAQRNKLLPLPSTCTVDIHRWSTIPVPVIERWPSAPGTIPSDWLGKVASVLISLTPIMFLVLAGFAYKMDGMPVSKFGEQVMKAAQIGTTVYPIIFAAVLGKTFKSAAGWLVERGTTIRMLELLMGSQSLGGALQSHFTIIRTIKTIPLSLFMLLIWLLSPLGGQASLRLLSTSGIEVDGAIRYLDTYWQSSRIQWQNFPIYVYDSVYQAMLVTPTESQQSSMDIWGNVKIPKLESLNQSTSDIDSWVQVPKNQNISYVSLIGVPMAGTELIRQTFSKFTIQYTYFNWDCTKPDNRTISDPWFAEIGINVNKTLNFNVQPYRSSMFVRMPTVRRKLGLVYLDPARFLYVSRINEGDSVDYPGISNLWRWLTTSVCNVTEAHVEAEINCAPKNCSVTRLRPYVTIAQRPATHTALDGTDDSVITGFSDTNRQPNVVRYTILATATERFIQDPDTVTRISNHDFELATASDGLLTNISSLSKETFQTRFGLAFNSYYTGTLAPSYIAGTPLSFDELLAFDSSDSAYLTPDEPRRYNHTLTGPMAMRLPGNHTFIARETSTKFVFQEKKYVCDKMWLWILVATTAVLIIAAHLGTYLKCMSVAPDILGSVSSLTRDNPYIPLPGGGCILEGAERTRLLAGLEVRVVDVRPNEEVGHIALSSLKDGVKPLVKGRLYMDS</sequence>
<keyword evidence="1" id="KW-0812">Transmembrane</keyword>
<dbReference type="OrthoDB" id="3692311at2759"/>
<gene>
    <name evidence="2" type="ORF">P167DRAFT_602546</name>
</gene>
<dbReference type="AlphaFoldDB" id="A0A3N4L0K7"/>
<dbReference type="STRING" id="1392247.A0A3N4L0K7"/>